<dbReference type="PANTHER" id="PTHR38690:SF1">
    <property type="entry name" value="PROTEASE"/>
    <property type="match status" value="1"/>
</dbReference>
<evidence type="ECO:0000256" key="2">
    <source>
        <dbReference type="SAM" id="Phobius"/>
    </source>
</evidence>
<evidence type="ECO:0000256" key="1">
    <source>
        <dbReference type="SAM" id="MobiDB-lite"/>
    </source>
</evidence>
<dbReference type="STRING" id="1122240.GCA_000620105_01616"/>
<dbReference type="InterPro" id="IPR011836">
    <property type="entry name" value="YhdP"/>
</dbReference>
<dbReference type="NCBIfam" id="TIGR02099">
    <property type="entry name" value="YhdP family protein"/>
    <property type="match status" value="1"/>
</dbReference>
<dbReference type="KEGG" id="maer:DAI18_13340"/>
<accession>A0A2S0PBZ9</accession>
<sequence length="1278" mass="137975">MGALLKRTARVLALLAAVIAVLMTAVWLWMTQYLLPNLDAFKPRIEAALTDAVGQRVRIGALGGRVDGVVLTLTLDRVRIENPVDGRALTLDQMQAQPSWTSLIHLEPRFHLIELNRPLLDLYRDGQGRLFLNGLQFGQGSHDGHLINWLLRQHEIRINQAGIHWRDDLAGLAALDLRNGRLVLRRGLLTHTLTLSATPPADWFSRFDAELSWSGDDITRWTDTWRGSFSLDIGGARFAPWQRYLPWMAHLPSGEGRARLSGEFAAGELTAGNAAFDLRNVLLRPDAHRDPVSVPRLSGEIELKTGRGNRHTLAARKLLAQTSTGMLFDNAALQAEWRPGRNGEGKLSVSRADLGALRPLLRVLPLGENASWNALDPVGFVDHVEASWRGELKAPTSYALKGRFAGLGWQPLNTLPGMAGVDGDIEFDQKGGSLDIEDNSGTTLTLPHVFAEPLHLSRLNADVRWTRSGDNVDVRLKKVALTNADLDATISGRYQWLPAQSRTGLIDLTASIPAVAASRVPQYLPLVVGRDTRNWLAAALKSGTARDASLLLEGNLDKFPFEHGGGRFLVTTRASRVGLEYDRAWPMVSEIDADLRFENAGMLITAQRGRIGAAAVSNTRVSIPDLGADEPHLLIDGQVDGAGMEFVRFLRNSPLNARLDNLADTMGIDGRGKLGLKLDIPLLQAEATRVAGNFTFNHNRVTLGGGVPPLEQVTGVLGFTEHGVSARGIALQALGGFGRLNADTQANGTMRFVATGRADSRAALATYFPLLVPHVGGMAPYTATVTIGKTLESIKVVSRLEDVTSDLPAPFAKRASETLPLAIDMRPDGKLDRLNIRLGGEASANIWLKGSDLVRGSVRVGDGNGPVPARGLTVYVANRRIDLAPWLALFGGGSNSTDGGGQAFPVTLALRTDELLAFGRQLNAVRISMSPRDGGWSGRLDAREAAGAFAFDGRGEKVQVRLSQLTLPLPRSKTDAVQNTAADNRALERLPGLDVQVERLNWRDRDVGRLGINAERQGKDIWRLDRLNLSSPDGQLQLSGVQRRDGEALNSRLDVQMDSGNLGRFLTRVGAPEMVRGGKGKLNGQLRWHGALVDPDSASLSGKLDLDAENVLFTKLDPGVGRLIGLTTLQSIGRRVRFDFRDIFGEGYAFDSVRGSIGIDQGIAEISELKARSPAATITFAGTANLRQDSQLIRVRVEPHLSEGVAIAAGAAMLNPVIGVGALAAQKLLQDPLGKLFSVDYLVTGSLTDPQVSKADKSSPARTDGSSGNGKGKGKGHR</sequence>
<evidence type="ECO:0000259" key="3">
    <source>
        <dbReference type="Pfam" id="PF13116"/>
    </source>
</evidence>
<name>A0A2S0PBZ9_9NEIS</name>
<evidence type="ECO:0000313" key="5">
    <source>
        <dbReference type="Proteomes" id="UP000244173"/>
    </source>
</evidence>
<dbReference type="InterPro" id="IPR025263">
    <property type="entry name" value="YhdP_central"/>
</dbReference>
<reference evidence="4 5" key="1">
    <citation type="submission" date="2018-04" db="EMBL/GenBank/DDBJ databases">
        <title>Denitrifier Microvirgula.</title>
        <authorList>
            <person name="Anderson E."/>
            <person name="Jang J."/>
            <person name="Ishii S."/>
        </authorList>
    </citation>
    <scope>NUCLEOTIDE SEQUENCE [LARGE SCALE GENOMIC DNA]</scope>
    <source>
        <strain evidence="4 5">BE2.4</strain>
    </source>
</reference>
<dbReference type="Proteomes" id="UP000244173">
    <property type="component" value="Chromosome"/>
</dbReference>
<feature type="region of interest" description="Disordered" evidence="1">
    <location>
        <begin position="1250"/>
        <end position="1278"/>
    </location>
</feature>
<proteinExistence type="predicted"/>
<gene>
    <name evidence="4" type="ORF">DAI18_13340</name>
</gene>
<keyword evidence="2" id="KW-1133">Transmembrane helix</keyword>
<keyword evidence="2" id="KW-0472">Membrane</keyword>
<keyword evidence="5" id="KW-1185">Reference proteome</keyword>
<keyword evidence="2" id="KW-0812">Transmembrane</keyword>
<dbReference type="AlphaFoldDB" id="A0A2S0PBZ9"/>
<organism evidence="4 5">
    <name type="scientific">Microvirgula aerodenitrificans</name>
    <dbReference type="NCBI Taxonomy" id="57480"/>
    <lineage>
        <taxon>Bacteria</taxon>
        <taxon>Pseudomonadati</taxon>
        <taxon>Pseudomonadota</taxon>
        <taxon>Betaproteobacteria</taxon>
        <taxon>Neisseriales</taxon>
        <taxon>Aquaspirillaceae</taxon>
        <taxon>Microvirgula</taxon>
    </lineage>
</organism>
<dbReference type="Pfam" id="PF13116">
    <property type="entry name" value="YhdP"/>
    <property type="match status" value="1"/>
</dbReference>
<evidence type="ECO:0000313" key="4">
    <source>
        <dbReference type="EMBL" id="AVY94914.1"/>
    </source>
</evidence>
<feature type="domain" description="YhdP central" evidence="3">
    <location>
        <begin position="5"/>
        <end position="1252"/>
    </location>
</feature>
<feature type="transmembrane region" description="Helical" evidence="2">
    <location>
        <begin position="12"/>
        <end position="30"/>
    </location>
</feature>
<dbReference type="EMBL" id="CP028519">
    <property type="protein sequence ID" value="AVY94914.1"/>
    <property type="molecule type" value="Genomic_DNA"/>
</dbReference>
<dbReference type="PANTHER" id="PTHR38690">
    <property type="entry name" value="PROTEASE-RELATED"/>
    <property type="match status" value="1"/>
</dbReference>
<protein>
    <submittedName>
        <fullName evidence="4">TIGR02099 family protein</fullName>
    </submittedName>
</protein>